<keyword evidence="8" id="KW-1185">Reference proteome</keyword>
<evidence type="ECO:0000256" key="1">
    <source>
        <dbReference type="ARBA" id="ARBA00023015"/>
    </source>
</evidence>
<dbReference type="RefSeq" id="WP_185064278.1">
    <property type="nucleotide sequence ID" value="NZ_BAABJP010000007.1"/>
</dbReference>
<organism evidence="7 8">
    <name type="scientific">Pseudonocardia eucalypti</name>
    <dbReference type="NCBI Taxonomy" id="648755"/>
    <lineage>
        <taxon>Bacteria</taxon>
        <taxon>Bacillati</taxon>
        <taxon>Actinomycetota</taxon>
        <taxon>Actinomycetes</taxon>
        <taxon>Pseudonocardiales</taxon>
        <taxon>Pseudonocardiaceae</taxon>
        <taxon>Pseudonocardia</taxon>
    </lineage>
</organism>
<keyword evidence="1" id="KW-0805">Transcription regulation</keyword>
<dbReference type="InterPro" id="IPR001647">
    <property type="entry name" value="HTH_TetR"/>
</dbReference>
<evidence type="ECO:0000256" key="5">
    <source>
        <dbReference type="SAM" id="MobiDB-lite"/>
    </source>
</evidence>
<accession>A0ABP9PVI0</accession>
<evidence type="ECO:0000259" key="6">
    <source>
        <dbReference type="PROSITE" id="PS50977"/>
    </source>
</evidence>
<keyword evidence="2 4" id="KW-0238">DNA-binding</keyword>
<dbReference type="PROSITE" id="PS50977">
    <property type="entry name" value="HTH_TETR_2"/>
    <property type="match status" value="1"/>
</dbReference>
<dbReference type="PANTHER" id="PTHR30055">
    <property type="entry name" value="HTH-TYPE TRANSCRIPTIONAL REGULATOR RUTR"/>
    <property type="match status" value="1"/>
</dbReference>
<keyword evidence="3" id="KW-0804">Transcription</keyword>
<evidence type="ECO:0000313" key="8">
    <source>
        <dbReference type="Proteomes" id="UP001428817"/>
    </source>
</evidence>
<dbReference type="PANTHER" id="PTHR30055:SF234">
    <property type="entry name" value="HTH-TYPE TRANSCRIPTIONAL REGULATOR BETI"/>
    <property type="match status" value="1"/>
</dbReference>
<proteinExistence type="predicted"/>
<protein>
    <submittedName>
        <fullName evidence="7">TetR/AcrR family transcriptional regulator</fullName>
    </submittedName>
</protein>
<name>A0ABP9PVI0_9PSEU</name>
<sequence length="255" mass="27272">MGRNERAARILDATAELVLRWGSKRVTIEEVAKRAGIGKGTVYLHFESRAWLFMCVLMRESLELMDQLAGEIERNPAALLPDEQARLTFLEVQRRPLLLAMFSRDGELLGEMAQDPAVGPLRGIKGELADDMFGVLREHGLLRTDLDVETIRYLVGAIQTGFYLYPPVPGSIGDDPERAASALAHAIRSAVQPPGEPEPAALAAALPGVLAGYQRMRAALARAVAGRPPGEAGAGRAPGLVSAGVTVDTTTRGAS</sequence>
<dbReference type="Gene3D" id="1.10.357.10">
    <property type="entry name" value="Tetracycline Repressor, domain 2"/>
    <property type="match status" value="1"/>
</dbReference>
<dbReference type="PRINTS" id="PR00455">
    <property type="entry name" value="HTHTETR"/>
</dbReference>
<feature type="region of interest" description="Disordered" evidence="5">
    <location>
        <begin position="227"/>
        <end position="255"/>
    </location>
</feature>
<dbReference type="InterPro" id="IPR009057">
    <property type="entry name" value="Homeodomain-like_sf"/>
</dbReference>
<gene>
    <name evidence="7" type="ORF">GCM10023321_16010</name>
</gene>
<evidence type="ECO:0000256" key="4">
    <source>
        <dbReference type="PROSITE-ProRule" id="PRU00335"/>
    </source>
</evidence>
<dbReference type="SUPFAM" id="SSF46689">
    <property type="entry name" value="Homeodomain-like"/>
    <property type="match status" value="1"/>
</dbReference>
<dbReference type="InterPro" id="IPR050109">
    <property type="entry name" value="HTH-type_TetR-like_transc_reg"/>
</dbReference>
<evidence type="ECO:0000256" key="2">
    <source>
        <dbReference type="ARBA" id="ARBA00023125"/>
    </source>
</evidence>
<dbReference type="EMBL" id="BAABJP010000007">
    <property type="protein sequence ID" value="GAA5150507.1"/>
    <property type="molecule type" value="Genomic_DNA"/>
</dbReference>
<feature type="domain" description="HTH tetR-type" evidence="6">
    <location>
        <begin position="4"/>
        <end position="64"/>
    </location>
</feature>
<evidence type="ECO:0000256" key="3">
    <source>
        <dbReference type="ARBA" id="ARBA00023163"/>
    </source>
</evidence>
<comment type="caution">
    <text evidence="7">The sequence shown here is derived from an EMBL/GenBank/DDBJ whole genome shotgun (WGS) entry which is preliminary data.</text>
</comment>
<feature type="compositionally biased region" description="Low complexity" evidence="5">
    <location>
        <begin position="227"/>
        <end position="239"/>
    </location>
</feature>
<feature type="DNA-binding region" description="H-T-H motif" evidence="4">
    <location>
        <begin position="27"/>
        <end position="46"/>
    </location>
</feature>
<evidence type="ECO:0000313" key="7">
    <source>
        <dbReference type="EMBL" id="GAA5150507.1"/>
    </source>
</evidence>
<reference evidence="8" key="1">
    <citation type="journal article" date="2019" name="Int. J. Syst. Evol. Microbiol.">
        <title>The Global Catalogue of Microorganisms (GCM) 10K type strain sequencing project: providing services to taxonomists for standard genome sequencing and annotation.</title>
        <authorList>
            <consortium name="The Broad Institute Genomics Platform"/>
            <consortium name="The Broad Institute Genome Sequencing Center for Infectious Disease"/>
            <person name="Wu L."/>
            <person name="Ma J."/>
        </authorList>
    </citation>
    <scope>NUCLEOTIDE SEQUENCE [LARGE SCALE GENOMIC DNA]</scope>
    <source>
        <strain evidence="8">JCM 18303</strain>
    </source>
</reference>
<dbReference type="Pfam" id="PF00440">
    <property type="entry name" value="TetR_N"/>
    <property type="match status" value="1"/>
</dbReference>
<dbReference type="Proteomes" id="UP001428817">
    <property type="component" value="Unassembled WGS sequence"/>
</dbReference>